<protein>
    <submittedName>
        <fullName evidence="2">Uncharacterized protein</fullName>
    </submittedName>
</protein>
<evidence type="ECO:0000313" key="2">
    <source>
        <dbReference type="EMBL" id="KAF9682420.1"/>
    </source>
</evidence>
<accession>A0A835K7T3</accession>
<evidence type="ECO:0000313" key="3">
    <source>
        <dbReference type="Proteomes" id="UP000657918"/>
    </source>
</evidence>
<organism evidence="2 3">
    <name type="scientific">Salix dunnii</name>
    <dbReference type="NCBI Taxonomy" id="1413687"/>
    <lineage>
        <taxon>Eukaryota</taxon>
        <taxon>Viridiplantae</taxon>
        <taxon>Streptophyta</taxon>
        <taxon>Embryophyta</taxon>
        <taxon>Tracheophyta</taxon>
        <taxon>Spermatophyta</taxon>
        <taxon>Magnoliopsida</taxon>
        <taxon>eudicotyledons</taxon>
        <taxon>Gunneridae</taxon>
        <taxon>Pentapetalae</taxon>
        <taxon>rosids</taxon>
        <taxon>fabids</taxon>
        <taxon>Malpighiales</taxon>
        <taxon>Salicaceae</taxon>
        <taxon>Saliceae</taxon>
        <taxon>Salix</taxon>
    </lineage>
</organism>
<reference evidence="2 3" key="1">
    <citation type="submission" date="2020-10" db="EMBL/GenBank/DDBJ databases">
        <title>Plant Genome Project.</title>
        <authorList>
            <person name="Zhang R.-G."/>
        </authorList>
    </citation>
    <scope>NUCLEOTIDE SEQUENCE [LARGE SCALE GENOMIC DNA]</scope>
    <source>
        <strain evidence="2">FAFU-HL-1</strain>
        <tissue evidence="2">Leaf</tissue>
    </source>
</reference>
<feature type="transmembrane region" description="Helical" evidence="1">
    <location>
        <begin position="93"/>
        <end position="113"/>
    </location>
</feature>
<gene>
    <name evidence="2" type="ORF">SADUNF_Sadunf05G0107100</name>
</gene>
<proteinExistence type="predicted"/>
<sequence length="175" mass="19357">MSSAEYSLVIRPPLKSTISTLKSSPTVTTATGVDGPLRQLIERLTLKLLFTTCVVSITFAQTVIIQVCTLVSYLLPTFSSKVAKCCHYYSVNFFLDIGHVCCCWLNLFTFYLVRFGDHLQSLFQIPGAPTTESIIPSMHEFVFTPPYVSADQNLVTNVSSTISLSYPSLINTPPM</sequence>
<dbReference type="AlphaFoldDB" id="A0A835K7T3"/>
<evidence type="ECO:0000256" key="1">
    <source>
        <dbReference type="SAM" id="Phobius"/>
    </source>
</evidence>
<keyword evidence="3" id="KW-1185">Reference proteome</keyword>
<keyword evidence="1" id="KW-0472">Membrane</keyword>
<dbReference type="EMBL" id="JADGMS010000005">
    <property type="protein sequence ID" value="KAF9682420.1"/>
    <property type="molecule type" value="Genomic_DNA"/>
</dbReference>
<name>A0A835K7T3_9ROSI</name>
<feature type="transmembrane region" description="Helical" evidence="1">
    <location>
        <begin position="48"/>
        <end position="73"/>
    </location>
</feature>
<comment type="caution">
    <text evidence="2">The sequence shown here is derived from an EMBL/GenBank/DDBJ whole genome shotgun (WGS) entry which is preliminary data.</text>
</comment>
<dbReference type="Proteomes" id="UP000657918">
    <property type="component" value="Unassembled WGS sequence"/>
</dbReference>
<keyword evidence="1" id="KW-1133">Transmembrane helix</keyword>
<keyword evidence="1" id="KW-0812">Transmembrane</keyword>